<dbReference type="Proteomes" id="UP001574673">
    <property type="component" value="Unassembled WGS sequence"/>
</dbReference>
<feature type="transmembrane region" description="Helical" evidence="7">
    <location>
        <begin position="88"/>
        <end position="121"/>
    </location>
</feature>
<organism evidence="11 12">
    <name type="scientific">Dentiradicibacter hellwigii</name>
    <dbReference type="NCBI Taxonomy" id="3149053"/>
    <lineage>
        <taxon>Bacteria</taxon>
        <taxon>Pseudomonadati</taxon>
        <taxon>Pseudomonadota</taxon>
        <taxon>Betaproteobacteria</taxon>
        <taxon>Rhodocyclales</taxon>
        <taxon>Rhodocyclaceae</taxon>
        <taxon>Dentiradicibacter</taxon>
    </lineage>
</organism>
<dbReference type="SUPFAM" id="SSF82861">
    <property type="entry name" value="Mechanosensitive channel protein MscS (YggB), transmembrane region"/>
    <property type="match status" value="1"/>
</dbReference>
<gene>
    <name evidence="11" type="ORF">ABCS64_04980</name>
</gene>
<evidence type="ECO:0000256" key="4">
    <source>
        <dbReference type="ARBA" id="ARBA00022692"/>
    </source>
</evidence>
<dbReference type="InterPro" id="IPR045275">
    <property type="entry name" value="MscS_archaea/bacteria_type"/>
</dbReference>
<dbReference type="Pfam" id="PF00924">
    <property type="entry name" value="MS_channel_2nd"/>
    <property type="match status" value="1"/>
</dbReference>
<evidence type="ECO:0000313" key="12">
    <source>
        <dbReference type="Proteomes" id="UP001574673"/>
    </source>
</evidence>
<comment type="similarity">
    <text evidence="2 7">Belongs to the MscS (TC 1.A.23) family.</text>
</comment>
<evidence type="ECO:0000256" key="6">
    <source>
        <dbReference type="ARBA" id="ARBA00023136"/>
    </source>
</evidence>
<evidence type="ECO:0000256" key="2">
    <source>
        <dbReference type="ARBA" id="ARBA00008017"/>
    </source>
</evidence>
<dbReference type="RefSeq" id="WP_418890799.1">
    <property type="nucleotide sequence ID" value="NZ_JBEUWX010000002.1"/>
</dbReference>
<dbReference type="Pfam" id="PF21088">
    <property type="entry name" value="MS_channel_1st"/>
    <property type="match status" value="1"/>
</dbReference>
<sequence length="275" mass="30204">MNEQLRMIDHLKENMLDKAIGFGPKLFVALVILVLGYMVSGWVMRLCDRVLQRFHLEPPVRLLLVRIAQLCVLSLFVIIALQNLGVELLPLVAGLGVAGAGIALAMQGVLSNVAAGLIIIFTQPFHVGDYLSINNEEGEVLDITLFNTTLGHPDRSRVIIPNRKIVGEILHNYGKIRQLNLLVRVAYGTDLALAFSLIESVLQANPRVLAEPKPVLGVSQFFDSGVAINVNPWVNVPDYVPSIAEVNRAILESFREHGIAISLPQREIRILTSAA</sequence>
<evidence type="ECO:0000256" key="7">
    <source>
        <dbReference type="RuleBase" id="RU369025"/>
    </source>
</evidence>
<evidence type="ECO:0000256" key="3">
    <source>
        <dbReference type="ARBA" id="ARBA00022475"/>
    </source>
</evidence>
<dbReference type="Gene3D" id="2.30.30.60">
    <property type="match status" value="1"/>
</dbReference>
<keyword evidence="7" id="KW-0997">Cell inner membrane</keyword>
<evidence type="ECO:0000313" key="11">
    <source>
        <dbReference type="EMBL" id="MFA9949689.1"/>
    </source>
</evidence>
<dbReference type="Pfam" id="PF21082">
    <property type="entry name" value="MS_channel_3rd"/>
    <property type="match status" value="1"/>
</dbReference>
<dbReference type="InterPro" id="IPR023408">
    <property type="entry name" value="MscS_beta-dom_sf"/>
</dbReference>
<comment type="caution">
    <text evidence="7">Lacks conserved residue(s) required for the propagation of feature annotation.</text>
</comment>
<dbReference type="InterPro" id="IPR010920">
    <property type="entry name" value="LSM_dom_sf"/>
</dbReference>
<dbReference type="InterPro" id="IPR049278">
    <property type="entry name" value="MS_channel_C"/>
</dbReference>
<feature type="domain" description="Mechanosensitive ion channel transmembrane helices 2/3" evidence="10">
    <location>
        <begin position="72"/>
        <end position="107"/>
    </location>
</feature>
<feature type="domain" description="Mechanosensitive ion channel MscS C-terminal" evidence="9">
    <location>
        <begin position="183"/>
        <end position="261"/>
    </location>
</feature>
<keyword evidence="5 7" id="KW-1133">Transmembrane helix</keyword>
<dbReference type="SUPFAM" id="SSF50182">
    <property type="entry name" value="Sm-like ribonucleoproteins"/>
    <property type="match status" value="1"/>
</dbReference>
<dbReference type="InterPro" id="IPR006685">
    <property type="entry name" value="MscS_channel_2nd"/>
</dbReference>
<dbReference type="Pfam" id="PF05552">
    <property type="entry name" value="MS_channel_1st_1"/>
    <property type="match status" value="1"/>
</dbReference>
<dbReference type="InterPro" id="IPR011014">
    <property type="entry name" value="MscS_channel_TM-2"/>
</dbReference>
<keyword evidence="4 7" id="KW-0812">Transmembrane</keyword>
<dbReference type="InterPro" id="IPR011066">
    <property type="entry name" value="MscS_channel_C_sf"/>
</dbReference>
<name>A0ABV4UE86_9RHOO</name>
<proteinExistence type="inferred from homology"/>
<comment type="caution">
    <text evidence="11">The sequence shown here is derived from an EMBL/GenBank/DDBJ whole genome shotgun (WGS) entry which is preliminary data.</text>
</comment>
<comment type="subunit">
    <text evidence="7">Homoheptamer.</text>
</comment>
<dbReference type="SUPFAM" id="SSF82689">
    <property type="entry name" value="Mechanosensitive channel protein MscS (YggB), C-terminal domain"/>
    <property type="match status" value="1"/>
</dbReference>
<feature type="transmembrane region" description="Helical" evidence="7">
    <location>
        <begin position="63"/>
        <end position="82"/>
    </location>
</feature>
<dbReference type="PANTHER" id="PTHR30221:SF1">
    <property type="entry name" value="SMALL-CONDUCTANCE MECHANOSENSITIVE CHANNEL"/>
    <property type="match status" value="1"/>
</dbReference>
<dbReference type="PANTHER" id="PTHR30221">
    <property type="entry name" value="SMALL-CONDUCTANCE MECHANOSENSITIVE CHANNEL"/>
    <property type="match status" value="1"/>
</dbReference>
<keyword evidence="3" id="KW-1003">Cell membrane</keyword>
<accession>A0ABV4UE86</accession>
<evidence type="ECO:0000259" key="9">
    <source>
        <dbReference type="Pfam" id="PF21082"/>
    </source>
</evidence>
<keyword evidence="7" id="KW-0406">Ion transport</keyword>
<evidence type="ECO:0000259" key="8">
    <source>
        <dbReference type="Pfam" id="PF00924"/>
    </source>
</evidence>
<keyword evidence="7" id="KW-0813">Transport</keyword>
<reference evidence="12" key="1">
    <citation type="submission" date="2024-06" db="EMBL/GenBank/DDBJ databases">
        <title>Radixoralia hellwigii gen. nov., sp nov., isolated from a root canal in the human oral cavity.</title>
        <authorList>
            <person name="Bartsch S."/>
            <person name="Wittmer A."/>
            <person name="Schulz A.-K."/>
            <person name="Neumann-Schaal M."/>
            <person name="Wolf J."/>
            <person name="Gronow S."/>
            <person name="Tennert C."/>
            <person name="Haecker G."/>
            <person name="Cieplik F."/>
            <person name="Al-Ahmad A."/>
        </authorList>
    </citation>
    <scope>NUCLEOTIDE SEQUENCE [LARGE SCALE GENOMIC DNA]</scope>
    <source>
        <strain evidence="12">Wk13</strain>
    </source>
</reference>
<feature type="transmembrane region" description="Helical" evidence="7">
    <location>
        <begin position="20"/>
        <end position="43"/>
    </location>
</feature>
<dbReference type="InterPro" id="IPR049142">
    <property type="entry name" value="MS_channel_1st"/>
</dbReference>
<evidence type="ECO:0000256" key="5">
    <source>
        <dbReference type="ARBA" id="ARBA00022989"/>
    </source>
</evidence>
<dbReference type="Gene3D" id="1.10.287.1260">
    <property type="match status" value="1"/>
</dbReference>
<keyword evidence="6 7" id="KW-0472">Membrane</keyword>
<keyword evidence="7" id="KW-0407">Ion channel</keyword>
<dbReference type="EMBL" id="JBEUWX010000002">
    <property type="protein sequence ID" value="MFA9949689.1"/>
    <property type="molecule type" value="Genomic_DNA"/>
</dbReference>
<protein>
    <recommendedName>
        <fullName evidence="7">Small-conductance mechanosensitive channel</fullName>
    </recommendedName>
</protein>
<comment type="function">
    <text evidence="7">Mechanosensitive channel that participates in the regulation of osmotic pressure changes within the cell, opening in response to stretch forces in the membrane lipid bilayer, without the need for other proteins. Contributes to normal resistance to hypoosmotic shock. Forms an ion channel of 1.0 nanosiemens conductance with a slight preference for anions.</text>
</comment>
<evidence type="ECO:0000256" key="1">
    <source>
        <dbReference type="ARBA" id="ARBA00004651"/>
    </source>
</evidence>
<comment type="subcellular location">
    <subcellularLocation>
        <location evidence="7">Cell inner membrane</location>
        <topology evidence="7">Multi-pass membrane protein</topology>
    </subcellularLocation>
    <subcellularLocation>
        <location evidence="1">Cell membrane</location>
        <topology evidence="1">Multi-pass membrane protein</topology>
    </subcellularLocation>
</comment>
<dbReference type="InterPro" id="IPR008910">
    <property type="entry name" value="MSC_TM_helix"/>
</dbReference>
<keyword evidence="12" id="KW-1185">Reference proteome</keyword>
<evidence type="ECO:0000259" key="10">
    <source>
        <dbReference type="Pfam" id="PF21088"/>
    </source>
</evidence>
<dbReference type="Gene3D" id="3.30.70.100">
    <property type="match status" value="1"/>
</dbReference>
<feature type="domain" description="Mechanosensitive ion channel MscS" evidence="8">
    <location>
        <begin position="109"/>
        <end position="174"/>
    </location>
</feature>